<dbReference type="Proteomes" id="UP001324380">
    <property type="component" value="Chromosome"/>
</dbReference>
<evidence type="ECO:0000313" key="2">
    <source>
        <dbReference type="EMBL" id="WPU96488.1"/>
    </source>
</evidence>
<name>A0ABZ0TWG2_9SPHI</name>
<evidence type="ECO:0000259" key="1">
    <source>
        <dbReference type="PROSITE" id="PS50943"/>
    </source>
</evidence>
<protein>
    <submittedName>
        <fullName evidence="2">Helix-turn-helix transcriptional regulator</fullName>
    </submittedName>
</protein>
<proteinExistence type="predicted"/>
<gene>
    <name evidence="2" type="ORF">SNE25_13255</name>
</gene>
<sequence length="133" mass="15056">MEQEIQEKKPHIGRKIRGVRELRGLTQEYVANSLKITKQAVSKIEQSESVDDSRVEEIANVLGVTTAGLKNFNDDSILYSINFHDSSTAGNAWINPRDCTQINNPIEKVIELYESLLRSERDKVEILLNKSKG</sequence>
<dbReference type="RefSeq" id="WP_321565582.1">
    <property type="nucleotide sequence ID" value="NZ_CP139558.1"/>
</dbReference>
<dbReference type="Gene3D" id="1.10.260.40">
    <property type="entry name" value="lambda repressor-like DNA-binding domains"/>
    <property type="match status" value="1"/>
</dbReference>
<evidence type="ECO:0000313" key="3">
    <source>
        <dbReference type="Proteomes" id="UP001324380"/>
    </source>
</evidence>
<dbReference type="SUPFAM" id="SSF47413">
    <property type="entry name" value="lambda repressor-like DNA-binding domains"/>
    <property type="match status" value="1"/>
</dbReference>
<accession>A0ABZ0TWG2</accession>
<organism evidence="2 3">
    <name type="scientific">Mucilaginibacter sabulilitoris</name>
    <dbReference type="NCBI Taxonomy" id="1173583"/>
    <lineage>
        <taxon>Bacteria</taxon>
        <taxon>Pseudomonadati</taxon>
        <taxon>Bacteroidota</taxon>
        <taxon>Sphingobacteriia</taxon>
        <taxon>Sphingobacteriales</taxon>
        <taxon>Sphingobacteriaceae</taxon>
        <taxon>Mucilaginibacter</taxon>
    </lineage>
</organism>
<keyword evidence="3" id="KW-1185">Reference proteome</keyword>
<feature type="domain" description="HTH cro/C1-type" evidence="1">
    <location>
        <begin position="16"/>
        <end position="69"/>
    </location>
</feature>
<dbReference type="InterPro" id="IPR001387">
    <property type="entry name" value="Cro/C1-type_HTH"/>
</dbReference>
<dbReference type="SMART" id="SM00530">
    <property type="entry name" value="HTH_XRE"/>
    <property type="match status" value="1"/>
</dbReference>
<dbReference type="InterPro" id="IPR010982">
    <property type="entry name" value="Lambda_DNA-bd_dom_sf"/>
</dbReference>
<dbReference type="Pfam" id="PF01381">
    <property type="entry name" value="HTH_3"/>
    <property type="match status" value="1"/>
</dbReference>
<dbReference type="CDD" id="cd00093">
    <property type="entry name" value="HTH_XRE"/>
    <property type="match status" value="1"/>
</dbReference>
<dbReference type="PROSITE" id="PS50943">
    <property type="entry name" value="HTH_CROC1"/>
    <property type="match status" value="1"/>
</dbReference>
<dbReference type="EMBL" id="CP139558">
    <property type="protein sequence ID" value="WPU96488.1"/>
    <property type="molecule type" value="Genomic_DNA"/>
</dbReference>
<reference evidence="2 3" key="1">
    <citation type="submission" date="2023-11" db="EMBL/GenBank/DDBJ databases">
        <title>Analysis of the Genomes of Mucilaginibacter gossypii cycad 4 and M. sabulilitoris SNA2: microbes with the potential for plant growth promotion.</title>
        <authorList>
            <person name="Hirsch A.M."/>
            <person name="Humm E."/>
            <person name="Rubbi M."/>
            <person name="Del Vecchio G."/>
            <person name="Ha S.M."/>
            <person name="Pellegrini M."/>
            <person name="Gunsalus R.P."/>
        </authorList>
    </citation>
    <scope>NUCLEOTIDE SEQUENCE [LARGE SCALE GENOMIC DNA]</scope>
    <source>
        <strain evidence="2 3">SNA2</strain>
    </source>
</reference>